<dbReference type="RefSeq" id="WP_065256361.1">
    <property type="nucleotide sequence ID" value="NZ_JARDJM010000055.1"/>
</dbReference>
<dbReference type="EMBL" id="LZMS01000078">
    <property type="protein sequence ID" value="OBX61058.1"/>
    <property type="molecule type" value="Genomic_DNA"/>
</dbReference>
<reference evidence="2 3" key="1">
    <citation type="submission" date="2016-06" db="EMBL/GenBank/DDBJ databases">
        <title>Draft genome of Moraxella lacunata CCUG 57757A.</title>
        <authorList>
            <person name="Salva-Serra F."/>
            <person name="Engstrom-Jakobsson H."/>
            <person name="Thorell K."/>
            <person name="Gonzales-Siles L."/>
            <person name="Karlsson R."/>
            <person name="Boulund F."/>
            <person name="Engstrand L."/>
            <person name="Kristiansson E."/>
            <person name="Moore E."/>
        </authorList>
    </citation>
    <scope>NUCLEOTIDE SEQUENCE [LARGE SCALE GENOMIC DNA]</scope>
    <source>
        <strain evidence="2 3">CCUG 57757A</strain>
    </source>
</reference>
<feature type="transmembrane region" description="Helical" evidence="1">
    <location>
        <begin position="139"/>
        <end position="160"/>
    </location>
</feature>
<dbReference type="Proteomes" id="UP000092607">
    <property type="component" value="Unassembled WGS sequence"/>
</dbReference>
<evidence type="ECO:0000313" key="3">
    <source>
        <dbReference type="Proteomes" id="UP000092607"/>
    </source>
</evidence>
<keyword evidence="1" id="KW-1133">Transmembrane helix</keyword>
<dbReference type="GO" id="GO:0005886">
    <property type="term" value="C:plasma membrane"/>
    <property type="evidence" value="ECO:0007669"/>
    <property type="project" value="TreeGrafter"/>
</dbReference>
<dbReference type="Pfam" id="PF05656">
    <property type="entry name" value="DUF805"/>
    <property type="match status" value="1"/>
</dbReference>
<proteinExistence type="predicted"/>
<protein>
    <recommendedName>
        <fullName evidence="4">Inner membrane protein yhaI</fullName>
    </recommendedName>
</protein>
<dbReference type="AlphaFoldDB" id="A0A1B8PY93"/>
<accession>A0A1B8PY93</accession>
<keyword evidence="1" id="KW-0472">Membrane</keyword>
<name>A0A1B8PY93_MORLA</name>
<keyword evidence="1" id="KW-0812">Transmembrane</keyword>
<evidence type="ECO:0000313" key="2">
    <source>
        <dbReference type="EMBL" id="OBX61058.1"/>
    </source>
</evidence>
<sequence>MTHHNPYTTPQAELDDDEYFEYDTTPFYKPTGRIGRVKFLAHNGIWLMIAFVVLWLLLVCVTALHLPVMIILLVGMPFMLYLVLVPMIRRLTDLGRSRLWAILYFVPYVNMVLFLYLLLAKGDDDVNEFGEPSAPPTMLDMILASILPLVIIIGIGFGGVKQLFTSLMTTLA</sequence>
<organism evidence="2 3">
    <name type="scientific">Moraxella lacunata</name>
    <dbReference type="NCBI Taxonomy" id="477"/>
    <lineage>
        <taxon>Bacteria</taxon>
        <taxon>Pseudomonadati</taxon>
        <taxon>Pseudomonadota</taxon>
        <taxon>Gammaproteobacteria</taxon>
        <taxon>Moraxellales</taxon>
        <taxon>Moraxellaceae</taxon>
        <taxon>Moraxella</taxon>
    </lineage>
</organism>
<evidence type="ECO:0008006" key="4">
    <source>
        <dbReference type="Google" id="ProtNLM"/>
    </source>
</evidence>
<evidence type="ECO:0000256" key="1">
    <source>
        <dbReference type="SAM" id="Phobius"/>
    </source>
</evidence>
<dbReference type="OrthoDB" id="9812349at2"/>
<feature type="transmembrane region" description="Helical" evidence="1">
    <location>
        <begin position="99"/>
        <end position="119"/>
    </location>
</feature>
<feature type="transmembrane region" description="Helical" evidence="1">
    <location>
        <begin position="64"/>
        <end position="87"/>
    </location>
</feature>
<dbReference type="InterPro" id="IPR008523">
    <property type="entry name" value="DUF805"/>
</dbReference>
<gene>
    <name evidence="2" type="ORF">A9309_08870</name>
</gene>
<comment type="caution">
    <text evidence="2">The sequence shown here is derived from an EMBL/GenBank/DDBJ whole genome shotgun (WGS) entry which is preliminary data.</text>
</comment>
<dbReference type="PANTHER" id="PTHR34980">
    <property type="entry name" value="INNER MEMBRANE PROTEIN-RELATED-RELATED"/>
    <property type="match status" value="1"/>
</dbReference>
<feature type="transmembrane region" description="Helical" evidence="1">
    <location>
        <begin position="39"/>
        <end position="58"/>
    </location>
</feature>